<gene>
    <name evidence="1" type="ORF">H9638_02350</name>
</gene>
<evidence type="ECO:0000313" key="2">
    <source>
        <dbReference type="Proteomes" id="UP000652763"/>
    </source>
</evidence>
<name>A0ABR8YEJ3_9MICC</name>
<reference evidence="1 2" key="1">
    <citation type="submission" date="2020-08" db="EMBL/GenBank/DDBJ databases">
        <title>A Genomic Blueprint of the Chicken Gut Microbiome.</title>
        <authorList>
            <person name="Gilroy R."/>
            <person name="Ravi A."/>
            <person name="Getino M."/>
            <person name="Pursley I."/>
            <person name="Horton D.L."/>
            <person name="Alikhan N.-F."/>
            <person name="Baker D."/>
            <person name="Gharbi K."/>
            <person name="Hall N."/>
            <person name="Watson M."/>
            <person name="Adriaenssens E.M."/>
            <person name="Foster-Nyarko E."/>
            <person name="Jarju S."/>
            <person name="Secka A."/>
            <person name="Antonio M."/>
            <person name="Oren A."/>
            <person name="Chaudhuri R."/>
            <person name="La Ragione R.M."/>
            <person name="Hildebrand F."/>
            <person name="Pallen M.J."/>
        </authorList>
    </citation>
    <scope>NUCLEOTIDE SEQUENCE [LARGE SCALE GENOMIC DNA]</scope>
    <source>
        <strain evidence="1 2">Sa2BUA2</strain>
    </source>
</reference>
<organism evidence="1 2">
    <name type="scientific">Arthrobacter pullicola</name>
    <dbReference type="NCBI Taxonomy" id="2762224"/>
    <lineage>
        <taxon>Bacteria</taxon>
        <taxon>Bacillati</taxon>
        <taxon>Actinomycetota</taxon>
        <taxon>Actinomycetes</taxon>
        <taxon>Micrococcales</taxon>
        <taxon>Micrococcaceae</taxon>
        <taxon>Arthrobacter</taxon>
    </lineage>
</organism>
<accession>A0ABR8YEJ3</accession>
<sequence length="54" mass="5551">MNVANTGKTTVPCGTSEEPTRTVFKLESTVAALSIDVEPDNLLAWGLTATDAGG</sequence>
<protein>
    <submittedName>
        <fullName evidence="1">Uncharacterized protein</fullName>
    </submittedName>
</protein>
<dbReference type="RefSeq" id="WP_191745564.1">
    <property type="nucleotide sequence ID" value="NZ_JACSQC010000001.1"/>
</dbReference>
<keyword evidence="2" id="KW-1185">Reference proteome</keyword>
<evidence type="ECO:0000313" key="1">
    <source>
        <dbReference type="EMBL" id="MBD8042645.1"/>
    </source>
</evidence>
<proteinExistence type="predicted"/>
<dbReference type="Proteomes" id="UP000652763">
    <property type="component" value="Unassembled WGS sequence"/>
</dbReference>
<dbReference type="EMBL" id="JACSQC010000001">
    <property type="protein sequence ID" value="MBD8042645.1"/>
    <property type="molecule type" value="Genomic_DNA"/>
</dbReference>
<comment type="caution">
    <text evidence="1">The sequence shown here is derived from an EMBL/GenBank/DDBJ whole genome shotgun (WGS) entry which is preliminary data.</text>
</comment>